<evidence type="ECO:0000256" key="5">
    <source>
        <dbReference type="ARBA" id="ARBA00022475"/>
    </source>
</evidence>
<evidence type="ECO:0000256" key="6">
    <source>
        <dbReference type="ARBA" id="ARBA00022781"/>
    </source>
</evidence>
<comment type="subunit">
    <text evidence="11">F-type ATPases have 2 components, CF(1) - the catalytic core - and CF(0) - the membrane proton channel. CF(1) has five subunits: alpha(3), beta(3), gamma(1), delta(1), epsilon(1). CF(0) has three main subunits: a, b and c.</text>
</comment>
<dbReference type="EMBL" id="AZEF01000061">
    <property type="protein sequence ID" value="KRL00132.1"/>
    <property type="molecule type" value="Genomic_DNA"/>
</dbReference>
<dbReference type="GO" id="GO:0046933">
    <property type="term" value="F:proton-transporting ATP synthase activity, rotational mechanism"/>
    <property type="evidence" value="ECO:0007669"/>
    <property type="project" value="UniProtKB-UniRule"/>
</dbReference>
<keyword evidence="5 11" id="KW-1003">Cell membrane</keyword>
<dbReference type="GO" id="GO:0042777">
    <property type="term" value="P:proton motive force-driven plasma membrane ATP synthesis"/>
    <property type="evidence" value="ECO:0007669"/>
    <property type="project" value="UniProtKB-UniRule"/>
</dbReference>
<keyword evidence="8 11" id="KW-0472">Membrane</keyword>
<keyword evidence="13" id="KW-1185">Reference proteome</keyword>
<evidence type="ECO:0000256" key="4">
    <source>
        <dbReference type="ARBA" id="ARBA00022448"/>
    </source>
</evidence>
<keyword evidence="6 11" id="KW-0375">Hydrogen ion transport</keyword>
<reference evidence="12 13" key="1">
    <citation type="journal article" date="2015" name="Genome Announc.">
        <title>Expanding the biotechnology potential of lactobacilli through comparative genomics of 213 strains and associated genera.</title>
        <authorList>
            <person name="Sun Z."/>
            <person name="Harris H.M."/>
            <person name="McCann A."/>
            <person name="Guo C."/>
            <person name="Argimon S."/>
            <person name="Zhang W."/>
            <person name="Yang X."/>
            <person name="Jeffery I.B."/>
            <person name="Cooney J.C."/>
            <person name="Kagawa T.F."/>
            <person name="Liu W."/>
            <person name="Song Y."/>
            <person name="Salvetti E."/>
            <person name="Wrobel A."/>
            <person name="Rasinkangas P."/>
            <person name="Parkhill J."/>
            <person name="Rea M.C."/>
            <person name="O'Sullivan O."/>
            <person name="Ritari J."/>
            <person name="Douillard F.P."/>
            <person name="Paul Ross R."/>
            <person name="Yang R."/>
            <person name="Briner A.E."/>
            <person name="Felis G.E."/>
            <person name="de Vos W.M."/>
            <person name="Barrangou R."/>
            <person name="Klaenhammer T.R."/>
            <person name="Caufield P.W."/>
            <person name="Cui Y."/>
            <person name="Zhang H."/>
            <person name="O'Toole P.W."/>
        </authorList>
    </citation>
    <scope>NUCLEOTIDE SEQUENCE [LARGE SCALE GENOMIC DNA]</scope>
    <source>
        <strain evidence="12 13">DSM 19910</strain>
    </source>
</reference>
<dbReference type="NCBIfam" id="TIGR01146">
    <property type="entry name" value="ATPsyn_F1gamma"/>
    <property type="match status" value="1"/>
</dbReference>
<evidence type="ECO:0000256" key="11">
    <source>
        <dbReference type="HAMAP-Rule" id="MF_00815"/>
    </source>
</evidence>
<evidence type="ECO:0000256" key="1">
    <source>
        <dbReference type="ARBA" id="ARBA00003456"/>
    </source>
</evidence>
<sequence length="315" mass="34728">MGASLQEVKRRIVSTKKTEQITGAMQMVSTAKLSQIQRHTTSYQVYADKIRSVITHLAQTHLLDGKVVSDSASTPKKGKDQVSGFNMLTKRPVKHTGIIVITSDRGLVGSYNSNVIKQTMELIKNAGHTTDDIVIIALGGTGADFFKKRGYKIAFEYRGITDIPKFRNTQQLVRKIVGMYDEEVYDELFVCYNHFVNTLTSEFRAEQMLPISAINIGDNDLAQKSDEGYAPAYEMEPSQDAILEVVLPQYAESLVYGAILDAKTSEHASSSTAMKSATDNAKDIISSLELQFNRARQSAITTEITEITGAQAALD</sequence>
<organism evidence="12 13">
    <name type="scientific">Liquorilactobacillus capillatus DSM 19910</name>
    <dbReference type="NCBI Taxonomy" id="1423731"/>
    <lineage>
        <taxon>Bacteria</taxon>
        <taxon>Bacillati</taxon>
        <taxon>Bacillota</taxon>
        <taxon>Bacilli</taxon>
        <taxon>Lactobacillales</taxon>
        <taxon>Lactobacillaceae</taxon>
        <taxon>Liquorilactobacillus</taxon>
    </lineage>
</organism>
<dbReference type="AlphaFoldDB" id="A0A0R1M338"/>
<evidence type="ECO:0000256" key="8">
    <source>
        <dbReference type="ARBA" id="ARBA00023136"/>
    </source>
</evidence>
<dbReference type="OrthoDB" id="9812769at2"/>
<keyword evidence="10 11" id="KW-0066">ATP synthesis</keyword>
<dbReference type="STRING" id="1423731.FC81_GL000510"/>
<accession>A0A0R1M338</accession>
<dbReference type="GO" id="GO:0005886">
    <property type="term" value="C:plasma membrane"/>
    <property type="evidence" value="ECO:0007669"/>
    <property type="project" value="UniProtKB-SubCell"/>
</dbReference>
<evidence type="ECO:0000256" key="3">
    <source>
        <dbReference type="ARBA" id="ARBA00007681"/>
    </source>
</evidence>
<dbReference type="GO" id="GO:0005524">
    <property type="term" value="F:ATP binding"/>
    <property type="evidence" value="ECO:0007669"/>
    <property type="project" value="UniProtKB-UniRule"/>
</dbReference>
<dbReference type="GO" id="GO:0045259">
    <property type="term" value="C:proton-transporting ATP synthase complex"/>
    <property type="evidence" value="ECO:0007669"/>
    <property type="project" value="UniProtKB-KW"/>
</dbReference>
<gene>
    <name evidence="11" type="primary">atpG</name>
    <name evidence="12" type="ORF">FC81_GL000510</name>
</gene>
<dbReference type="PATRIC" id="fig|1423731.3.peg.525"/>
<keyword evidence="4 11" id="KW-0813">Transport</keyword>
<evidence type="ECO:0000256" key="2">
    <source>
        <dbReference type="ARBA" id="ARBA00004170"/>
    </source>
</evidence>
<evidence type="ECO:0000256" key="9">
    <source>
        <dbReference type="ARBA" id="ARBA00023196"/>
    </source>
</evidence>
<evidence type="ECO:0000313" key="13">
    <source>
        <dbReference type="Proteomes" id="UP000051621"/>
    </source>
</evidence>
<name>A0A0R1M338_9LACO</name>
<dbReference type="NCBIfam" id="NF004147">
    <property type="entry name" value="PRK05621.2-1"/>
    <property type="match status" value="1"/>
</dbReference>
<dbReference type="PANTHER" id="PTHR11693:SF22">
    <property type="entry name" value="ATP SYNTHASE SUBUNIT GAMMA, MITOCHONDRIAL"/>
    <property type="match status" value="1"/>
</dbReference>
<dbReference type="Gene3D" id="3.40.1380.10">
    <property type="match status" value="1"/>
</dbReference>
<comment type="subcellular location">
    <subcellularLocation>
        <location evidence="11">Cell membrane</location>
        <topology evidence="11">Peripheral membrane protein</topology>
    </subcellularLocation>
    <subcellularLocation>
        <location evidence="2">Membrane</location>
        <topology evidence="2">Peripheral membrane protein</topology>
    </subcellularLocation>
</comment>
<dbReference type="HAMAP" id="MF_00815">
    <property type="entry name" value="ATP_synth_gamma_bact"/>
    <property type="match status" value="1"/>
</dbReference>
<comment type="caution">
    <text evidence="12">The sequence shown here is derived from an EMBL/GenBank/DDBJ whole genome shotgun (WGS) entry which is preliminary data.</text>
</comment>
<dbReference type="Proteomes" id="UP000051621">
    <property type="component" value="Unassembled WGS sequence"/>
</dbReference>
<keyword evidence="7 11" id="KW-0406">Ion transport</keyword>
<comment type="similarity">
    <text evidence="3 11">Belongs to the ATPase gamma chain family.</text>
</comment>
<protein>
    <recommendedName>
        <fullName evidence="11">ATP synthase gamma chain</fullName>
    </recommendedName>
    <alternativeName>
        <fullName evidence="11">ATP synthase F1 sector gamma subunit</fullName>
    </alternativeName>
    <alternativeName>
        <fullName evidence="11">F-ATPase gamma subunit</fullName>
    </alternativeName>
</protein>
<dbReference type="Pfam" id="PF00231">
    <property type="entry name" value="ATP-synt"/>
    <property type="match status" value="1"/>
</dbReference>
<dbReference type="CDD" id="cd12151">
    <property type="entry name" value="F1-ATPase_gamma"/>
    <property type="match status" value="1"/>
</dbReference>
<evidence type="ECO:0000313" key="12">
    <source>
        <dbReference type="EMBL" id="KRL00132.1"/>
    </source>
</evidence>
<dbReference type="InterPro" id="IPR000131">
    <property type="entry name" value="ATP_synth_F1_gsu"/>
</dbReference>
<proteinExistence type="inferred from homology"/>
<dbReference type="PRINTS" id="PR00126">
    <property type="entry name" value="ATPASEGAMMA"/>
</dbReference>
<evidence type="ECO:0000256" key="7">
    <source>
        <dbReference type="ARBA" id="ARBA00023065"/>
    </source>
</evidence>
<dbReference type="Gene3D" id="1.10.287.80">
    <property type="entry name" value="ATP synthase, gamma subunit, helix hairpin domain"/>
    <property type="match status" value="2"/>
</dbReference>
<evidence type="ECO:0000256" key="10">
    <source>
        <dbReference type="ARBA" id="ARBA00023310"/>
    </source>
</evidence>
<dbReference type="RefSeq" id="WP_057746753.1">
    <property type="nucleotide sequence ID" value="NZ_AZEF01000061.1"/>
</dbReference>
<dbReference type="SUPFAM" id="SSF52943">
    <property type="entry name" value="ATP synthase (F1-ATPase), gamma subunit"/>
    <property type="match status" value="1"/>
</dbReference>
<dbReference type="PANTHER" id="PTHR11693">
    <property type="entry name" value="ATP SYNTHASE GAMMA CHAIN"/>
    <property type="match status" value="1"/>
</dbReference>
<comment type="function">
    <text evidence="1 11">Produces ATP from ADP in the presence of a proton gradient across the membrane. The gamma chain is believed to be important in regulating ATPase activity and the flow of protons through the CF(0) complex.</text>
</comment>
<dbReference type="InterPro" id="IPR035968">
    <property type="entry name" value="ATP_synth_F1_ATPase_gsu"/>
</dbReference>
<keyword evidence="9 11" id="KW-0139">CF(1)</keyword>